<dbReference type="PANTHER" id="PTHR43986">
    <property type="entry name" value="ELONGATION FACTOR 1-GAMMA"/>
    <property type="match status" value="1"/>
</dbReference>
<evidence type="ECO:0000256" key="3">
    <source>
        <dbReference type="ARBA" id="ARBA00004543"/>
    </source>
</evidence>
<dbReference type="InterPro" id="IPR004045">
    <property type="entry name" value="Glutathione_S-Trfase_N"/>
</dbReference>
<dbReference type="PANTHER" id="PTHR43986:SF1">
    <property type="entry name" value="ELONGATION FACTOR 1-GAMMA"/>
    <property type="match status" value="1"/>
</dbReference>
<dbReference type="InterPro" id="IPR001662">
    <property type="entry name" value="EF1B_G_C"/>
</dbReference>
<organism evidence="17 18">
    <name type="scientific">Adineta steineri</name>
    <dbReference type="NCBI Taxonomy" id="433720"/>
    <lineage>
        <taxon>Eukaryota</taxon>
        <taxon>Metazoa</taxon>
        <taxon>Spiralia</taxon>
        <taxon>Gnathifera</taxon>
        <taxon>Rotifera</taxon>
        <taxon>Eurotatoria</taxon>
        <taxon>Bdelloidea</taxon>
        <taxon>Adinetida</taxon>
        <taxon>Adinetidae</taxon>
        <taxon>Adineta</taxon>
    </lineage>
</organism>
<dbReference type="PROSITE" id="PS50040">
    <property type="entry name" value="EF1G_C"/>
    <property type="match status" value="1"/>
</dbReference>
<dbReference type="SUPFAM" id="SSF89942">
    <property type="entry name" value="eEF1-gamma domain"/>
    <property type="match status" value="1"/>
</dbReference>
<dbReference type="InterPro" id="IPR001612">
    <property type="entry name" value="Caveolin"/>
</dbReference>
<evidence type="ECO:0000259" key="14">
    <source>
        <dbReference type="PROSITE" id="PS50040"/>
    </source>
</evidence>
<dbReference type="InterPro" id="IPR050802">
    <property type="entry name" value="EF-GSTs"/>
</dbReference>
<dbReference type="CDD" id="cd03044">
    <property type="entry name" value="GST_N_EF1Bgamma"/>
    <property type="match status" value="1"/>
</dbReference>
<comment type="similarity">
    <text evidence="4">Belongs to the caveolin family.</text>
</comment>
<dbReference type="InterPro" id="IPR040079">
    <property type="entry name" value="Glutathione_S-Trfase"/>
</dbReference>
<sequence>MASNQGKGTLYTFPGNFRAYKAQIAAQYSGAQLTVAGEDKFKMNDTNHSGDYLKKFPTGKVPAFENDAGVHLFEANAIAHFLANEQLRGKTPVEQAQVLQWIEYGEREINPASATLVYPCMGIMQFNKQNNERAKDELKHILQLLNDYLRTRTYLVGERITLADVAVGCDLLLLFQWIIEPSLREPYPHVTRWFSTLIHQKEFQAVLGSDYKLCDKAAQFDAKKFAEVSRQERTTNVSQSSDGGAKADKKKPKEEKPAKEAAKPAKKEKEVEDADEAEDTYDEPKQKDPFADMPKTSFNMDEFKRVYSNEDTATKAIPYFWNNFDKENLSIWFCEYKFPEDLNQVFMTCNLISGMFQRLEKLRKNAFASMCVFGENNNNTIAGVWFWRGQELAFELQSDWKVDYESYNWKKLPVDDEKTKQIVNNFFLWEGDHNGLTHLIFIYYVRSSLLHKINIVIIGLYKYKLMAESYAQKNGIYPTLPTTDTVEHNSRDPYGINKHFQLDFFNVIAEPDRSAYSFDLLHRASTQVYKYSKLFIYRLLTIIFGLPLMLFWGLIIGAYTFLMIWVLTPIRRLNQSLIAEAGIYVQTISDAVVAPLYRSLGQMWSGIRATISTQQIQSTNQIQV</sequence>
<gene>
    <name evidence="17" type="ORF">KXQ929_LOCUS21860</name>
</gene>
<feature type="compositionally biased region" description="Basic and acidic residues" evidence="12">
    <location>
        <begin position="245"/>
        <end position="270"/>
    </location>
</feature>
<keyword evidence="13" id="KW-0812">Transmembrane</keyword>
<feature type="domain" description="GST N-terminal" evidence="15">
    <location>
        <begin position="6"/>
        <end position="90"/>
    </location>
</feature>
<dbReference type="InterPro" id="IPR036282">
    <property type="entry name" value="Glutathione-S-Trfase_C_sf"/>
</dbReference>
<dbReference type="Pfam" id="PF01146">
    <property type="entry name" value="Caveolin"/>
    <property type="match status" value="1"/>
</dbReference>
<keyword evidence="6" id="KW-1003">Cell membrane</keyword>
<evidence type="ECO:0000313" key="18">
    <source>
        <dbReference type="Proteomes" id="UP000663868"/>
    </source>
</evidence>
<evidence type="ECO:0000256" key="10">
    <source>
        <dbReference type="ARBA" id="ARBA00023136"/>
    </source>
</evidence>
<dbReference type="AlphaFoldDB" id="A0A819GHZ3"/>
<feature type="domain" description="GST C-terminal" evidence="16">
    <location>
        <begin position="91"/>
        <end position="225"/>
    </location>
</feature>
<dbReference type="PROSITE" id="PS50404">
    <property type="entry name" value="GST_NTER"/>
    <property type="match status" value="1"/>
</dbReference>
<keyword evidence="13" id="KW-1133">Transmembrane helix</keyword>
<evidence type="ECO:0000256" key="8">
    <source>
        <dbReference type="ARBA" id="ARBA00022917"/>
    </source>
</evidence>
<reference evidence="17" key="1">
    <citation type="submission" date="2021-02" db="EMBL/GenBank/DDBJ databases">
        <authorList>
            <person name="Nowell W R."/>
        </authorList>
    </citation>
    <scope>NUCLEOTIDE SEQUENCE</scope>
</reference>
<proteinExistence type="inferred from homology"/>
<dbReference type="Proteomes" id="UP000663868">
    <property type="component" value="Unassembled WGS sequence"/>
</dbReference>
<evidence type="ECO:0000256" key="6">
    <source>
        <dbReference type="ARBA" id="ARBA00022475"/>
    </source>
</evidence>
<dbReference type="EMBL" id="CAJOBB010001632">
    <property type="protein sequence ID" value="CAF3883021.1"/>
    <property type="molecule type" value="Genomic_DNA"/>
</dbReference>
<feature type="region of interest" description="Disordered" evidence="12">
    <location>
        <begin position="231"/>
        <end position="296"/>
    </location>
</feature>
<dbReference type="InterPro" id="IPR004046">
    <property type="entry name" value="GST_C"/>
</dbReference>
<evidence type="ECO:0000256" key="1">
    <source>
        <dbReference type="ARBA" id="ARBA00004202"/>
    </source>
</evidence>
<feature type="domain" description="EF-1-gamma C-terminal" evidence="14">
    <location>
        <begin position="286"/>
        <end position="444"/>
    </location>
</feature>
<dbReference type="GO" id="GO:0005634">
    <property type="term" value="C:nucleus"/>
    <property type="evidence" value="ECO:0007669"/>
    <property type="project" value="TreeGrafter"/>
</dbReference>
<dbReference type="SUPFAM" id="SSF52833">
    <property type="entry name" value="Thioredoxin-like"/>
    <property type="match status" value="1"/>
</dbReference>
<dbReference type="SFLD" id="SFLDG00358">
    <property type="entry name" value="Main_(cytGST)"/>
    <property type="match status" value="1"/>
</dbReference>
<evidence type="ECO:0000256" key="13">
    <source>
        <dbReference type="SAM" id="Phobius"/>
    </source>
</evidence>
<dbReference type="FunFam" id="3.40.30.10:FF:000233">
    <property type="entry name" value="Elongation factor 1-gamma"/>
    <property type="match status" value="1"/>
</dbReference>
<evidence type="ECO:0000256" key="4">
    <source>
        <dbReference type="ARBA" id="ARBA00010988"/>
    </source>
</evidence>
<dbReference type="InterPro" id="IPR036433">
    <property type="entry name" value="EF1B_G_C_sf"/>
</dbReference>
<comment type="subcellular location">
    <subcellularLocation>
        <location evidence="1">Cell membrane</location>
        <topology evidence="1">Peripheral membrane protein</topology>
    </subcellularLocation>
    <subcellularLocation>
        <location evidence="2">Golgi apparatus membrane</location>
        <topology evidence="2">Peripheral membrane protein</topology>
    </subcellularLocation>
    <subcellularLocation>
        <location evidence="3">Membrane</location>
        <location evidence="3">Caveola</location>
        <topology evidence="3">Peripheral membrane protein</topology>
    </subcellularLocation>
</comment>
<dbReference type="SUPFAM" id="SSF47616">
    <property type="entry name" value="GST C-terminal domain-like"/>
    <property type="match status" value="1"/>
</dbReference>
<dbReference type="CDD" id="cd03181">
    <property type="entry name" value="GST_C_EF1Bgamma_like"/>
    <property type="match status" value="1"/>
</dbReference>
<dbReference type="GO" id="GO:0003746">
    <property type="term" value="F:translation elongation factor activity"/>
    <property type="evidence" value="ECO:0007669"/>
    <property type="project" value="UniProtKB-UniRule"/>
</dbReference>
<dbReference type="Gene3D" id="1.20.1050.10">
    <property type="match status" value="1"/>
</dbReference>
<evidence type="ECO:0000256" key="12">
    <source>
        <dbReference type="SAM" id="MobiDB-lite"/>
    </source>
</evidence>
<dbReference type="InterPro" id="IPR010987">
    <property type="entry name" value="Glutathione-S-Trfase_C-like"/>
</dbReference>
<evidence type="ECO:0000259" key="15">
    <source>
        <dbReference type="PROSITE" id="PS50404"/>
    </source>
</evidence>
<keyword evidence="10 13" id="KW-0472">Membrane</keyword>
<evidence type="ECO:0000256" key="5">
    <source>
        <dbReference type="ARBA" id="ARBA00022218"/>
    </source>
</evidence>
<evidence type="ECO:0000313" key="17">
    <source>
        <dbReference type="EMBL" id="CAF3883021.1"/>
    </source>
</evidence>
<dbReference type="PROSITE" id="PS50405">
    <property type="entry name" value="GST_CTER"/>
    <property type="match status" value="1"/>
</dbReference>
<keyword evidence="7 11" id="KW-0251">Elongation factor</keyword>
<accession>A0A819GHZ3</accession>
<feature type="compositionally biased region" description="Acidic residues" evidence="12">
    <location>
        <begin position="271"/>
        <end position="281"/>
    </location>
</feature>
<dbReference type="FunFam" id="3.30.70.1010:FF:000001">
    <property type="entry name" value="Elongation factor 1-gamma 1"/>
    <property type="match status" value="1"/>
</dbReference>
<dbReference type="GO" id="GO:0070836">
    <property type="term" value="P:caveola assembly"/>
    <property type="evidence" value="ECO:0007669"/>
    <property type="project" value="InterPro"/>
</dbReference>
<dbReference type="SMART" id="SM01183">
    <property type="entry name" value="EF1G"/>
    <property type="match status" value="1"/>
</dbReference>
<name>A0A819GHZ3_9BILA</name>
<dbReference type="SFLD" id="SFLDS00019">
    <property type="entry name" value="Glutathione_Transferase_(cytos"/>
    <property type="match status" value="1"/>
</dbReference>
<dbReference type="Gene3D" id="3.30.70.1010">
    <property type="entry name" value="Translation elongation factor EF1B, gamma chain, conserved domain"/>
    <property type="match status" value="1"/>
</dbReference>
<evidence type="ECO:0000256" key="7">
    <source>
        <dbReference type="ARBA" id="ARBA00022768"/>
    </source>
</evidence>
<dbReference type="InterPro" id="IPR036249">
    <property type="entry name" value="Thioredoxin-like_sf"/>
</dbReference>
<comment type="caution">
    <text evidence="17">The sequence shown here is derived from an EMBL/GenBank/DDBJ whole genome shotgun (WGS) entry which is preliminary data.</text>
</comment>
<keyword evidence="8 11" id="KW-0648">Protein biosynthesis</keyword>
<evidence type="ECO:0000256" key="2">
    <source>
        <dbReference type="ARBA" id="ARBA00004395"/>
    </source>
</evidence>
<keyword evidence="9" id="KW-0333">Golgi apparatus</keyword>
<dbReference type="Pfam" id="PF02798">
    <property type="entry name" value="GST_N"/>
    <property type="match status" value="1"/>
</dbReference>
<evidence type="ECO:0000259" key="16">
    <source>
        <dbReference type="PROSITE" id="PS50405"/>
    </source>
</evidence>
<evidence type="ECO:0000256" key="11">
    <source>
        <dbReference type="PROSITE-ProRule" id="PRU00519"/>
    </source>
</evidence>
<dbReference type="Gene3D" id="3.40.30.10">
    <property type="entry name" value="Glutaredoxin"/>
    <property type="match status" value="1"/>
</dbReference>
<dbReference type="Pfam" id="PF00647">
    <property type="entry name" value="EF1G"/>
    <property type="match status" value="1"/>
</dbReference>
<dbReference type="GO" id="GO:0000139">
    <property type="term" value="C:Golgi membrane"/>
    <property type="evidence" value="ECO:0007669"/>
    <property type="project" value="UniProtKB-SubCell"/>
</dbReference>
<evidence type="ECO:0000256" key="9">
    <source>
        <dbReference type="ARBA" id="ARBA00023034"/>
    </source>
</evidence>
<protein>
    <recommendedName>
        <fullName evidence="5">Elongation factor 1-gamma</fullName>
    </recommendedName>
</protein>
<dbReference type="GO" id="GO:0005901">
    <property type="term" value="C:caveola"/>
    <property type="evidence" value="ECO:0007669"/>
    <property type="project" value="UniProtKB-SubCell"/>
</dbReference>
<dbReference type="Pfam" id="PF00043">
    <property type="entry name" value="GST_C"/>
    <property type="match status" value="1"/>
</dbReference>
<feature type="transmembrane region" description="Helical" evidence="13">
    <location>
        <begin position="535"/>
        <end position="567"/>
    </location>
</feature>
<dbReference type="FunFam" id="1.20.1050.10:FF:000006">
    <property type="entry name" value="Elongation factor 1 gamma"/>
    <property type="match status" value="1"/>
</dbReference>